<evidence type="ECO:0000313" key="3">
    <source>
        <dbReference type="Proteomes" id="UP001189429"/>
    </source>
</evidence>
<dbReference type="Proteomes" id="UP001189429">
    <property type="component" value="Unassembled WGS sequence"/>
</dbReference>
<keyword evidence="3" id="KW-1185">Reference proteome</keyword>
<sequence length="111" mass="12006">MLWLAQGDGRGRSGPESAHVDVLARESDTSTDGKTIEGKDTLDVEQQLGLAPAQTLPKNIEWTSESEANQGLDPQKFPDPIGKTFGMDGTDYFDISSDKDDIGEKALHDIS</sequence>
<name>A0ABN9UC09_9DINO</name>
<feature type="region of interest" description="Disordered" evidence="1">
    <location>
        <begin position="1"/>
        <end position="38"/>
    </location>
</feature>
<proteinExistence type="predicted"/>
<reference evidence="2" key="1">
    <citation type="submission" date="2023-10" db="EMBL/GenBank/DDBJ databases">
        <authorList>
            <person name="Chen Y."/>
            <person name="Shah S."/>
            <person name="Dougan E. K."/>
            <person name="Thang M."/>
            <person name="Chan C."/>
        </authorList>
    </citation>
    <scope>NUCLEOTIDE SEQUENCE [LARGE SCALE GENOMIC DNA]</scope>
</reference>
<protein>
    <submittedName>
        <fullName evidence="2">Uncharacterized protein</fullName>
    </submittedName>
</protein>
<feature type="compositionally biased region" description="Basic and acidic residues" evidence="1">
    <location>
        <begin position="9"/>
        <end position="28"/>
    </location>
</feature>
<accession>A0ABN9UC09</accession>
<evidence type="ECO:0000313" key="2">
    <source>
        <dbReference type="EMBL" id="CAK0856947.1"/>
    </source>
</evidence>
<comment type="caution">
    <text evidence="2">The sequence shown here is derived from an EMBL/GenBank/DDBJ whole genome shotgun (WGS) entry which is preliminary data.</text>
</comment>
<organism evidence="2 3">
    <name type="scientific">Prorocentrum cordatum</name>
    <dbReference type="NCBI Taxonomy" id="2364126"/>
    <lineage>
        <taxon>Eukaryota</taxon>
        <taxon>Sar</taxon>
        <taxon>Alveolata</taxon>
        <taxon>Dinophyceae</taxon>
        <taxon>Prorocentrales</taxon>
        <taxon>Prorocentraceae</taxon>
        <taxon>Prorocentrum</taxon>
    </lineage>
</organism>
<gene>
    <name evidence="2" type="ORF">PCOR1329_LOCUS47184</name>
</gene>
<dbReference type="EMBL" id="CAUYUJ010015682">
    <property type="protein sequence ID" value="CAK0856947.1"/>
    <property type="molecule type" value="Genomic_DNA"/>
</dbReference>
<evidence type="ECO:0000256" key="1">
    <source>
        <dbReference type="SAM" id="MobiDB-lite"/>
    </source>
</evidence>